<dbReference type="InterPro" id="IPR008927">
    <property type="entry name" value="6-PGluconate_DH-like_C_sf"/>
</dbReference>
<dbReference type="GO" id="GO:0016616">
    <property type="term" value="F:oxidoreductase activity, acting on the CH-OH group of donors, NAD or NADP as acceptor"/>
    <property type="evidence" value="ECO:0007669"/>
    <property type="project" value="InterPro"/>
</dbReference>
<evidence type="ECO:0000259" key="3">
    <source>
        <dbReference type="Pfam" id="PF02737"/>
    </source>
</evidence>
<dbReference type="OrthoDB" id="9803287at2"/>
<dbReference type="Pfam" id="PF02737">
    <property type="entry name" value="3HCDH_N"/>
    <property type="match status" value="1"/>
</dbReference>
<dbReference type="InterPro" id="IPR006108">
    <property type="entry name" value="3HC_DH_C"/>
</dbReference>
<dbReference type="GO" id="GO:0070403">
    <property type="term" value="F:NAD+ binding"/>
    <property type="evidence" value="ECO:0007669"/>
    <property type="project" value="InterPro"/>
</dbReference>
<dbReference type="SUPFAM" id="SSF48179">
    <property type="entry name" value="6-phosphogluconate dehydrogenase C-terminal domain-like"/>
    <property type="match status" value="1"/>
</dbReference>
<protein>
    <submittedName>
        <fullName evidence="4">Carnitine 3-dehydrogenase</fullName>
    </submittedName>
</protein>
<dbReference type="Pfam" id="PF00725">
    <property type="entry name" value="3HCDH"/>
    <property type="match status" value="1"/>
</dbReference>
<dbReference type="Gene3D" id="3.40.50.720">
    <property type="entry name" value="NAD(P)-binding Rossmann-like Domain"/>
    <property type="match status" value="1"/>
</dbReference>
<dbReference type="RefSeq" id="WP_145721747.1">
    <property type="nucleotide sequence ID" value="NZ_BSPF01000114.1"/>
</dbReference>
<proteinExistence type="predicted"/>
<accession>A0A562N3T5</accession>
<keyword evidence="5" id="KW-1185">Reference proteome</keyword>
<dbReference type="InterPro" id="IPR006176">
    <property type="entry name" value="3-OHacyl-CoA_DH_NAD-bd"/>
</dbReference>
<dbReference type="AlphaFoldDB" id="A0A562N3T5"/>
<dbReference type="GO" id="GO:0006631">
    <property type="term" value="P:fatty acid metabolic process"/>
    <property type="evidence" value="ECO:0007669"/>
    <property type="project" value="InterPro"/>
</dbReference>
<evidence type="ECO:0000259" key="2">
    <source>
        <dbReference type="Pfam" id="PF00725"/>
    </source>
</evidence>
<dbReference type="PANTHER" id="PTHR48075">
    <property type="entry name" value="3-HYDROXYACYL-COA DEHYDROGENASE FAMILY PROTEIN"/>
    <property type="match status" value="1"/>
</dbReference>
<dbReference type="Gene3D" id="1.10.1040.10">
    <property type="entry name" value="N-(1-d-carboxylethyl)-l-norvaline Dehydrogenase, domain 2"/>
    <property type="match status" value="1"/>
</dbReference>
<dbReference type="SUPFAM" id="SSF51735">
    <property type="entry name" value="NAD(P)-binding Rossmann-fold domains"/>
    <property type="match status" value="1"/>
</dbReference>
<dbReference type="InterPro" id="IPR013328">
    <property type="entry name" value="6PGD_dom2"/>
</dbReference>
<comment type="caution">
    <text evidence="4">The sequence shown here is derived from an EMBL/GenBank/DDBJ whole genome shotgun (WGS) entry which is preliminary data.</text>
</comment>
<organism evidence="4 5">
    <name type="scientific">Mesorhizobium tianshanense</name>
    <dbReference type="NCBI Taxonomy" id="39844"/>
    <lineage>
        <taxon>Bacteria</taxon>
        <taxon>Pseudomonadati</taxon>
        <taxon>Pseudomonadota</taxon>
        <taxon>Alphaproteobacteria</taxon>
        <taxon>Hyphomicrobiales</taxon>
        <taxon>Phyllobacteriaceae</taxon>
        <taxon>Mesorhizobium</taxon>
    </lineage>
</organism>
<dbReference type="InterPro" id="IPR036291">
    <property type="entry name" value="NAD(P)-bd_dom_sf"/>
</dbReference>
<reference evidence="4 5" key="1">
    <citation type="journal article" date="2015" name="Stand. Genomic Sci.">
        <title>Genomic Encyclopedia of Bacterial and Archaeal Type Strains, Phase III: the genomes of soil and plant-associated and newly described type strains.</title>
        <authorList>
            <person name="Whitman W.B."/>
            <person name="Woyke T."/>
            <person name="Klenk H.P."/>
            <person name="Zhou Y."/>
            <person name="Lilburn T.G."/>
            <person name="Beck B.J."/>
            <person name="De Vos P."/>
            <person name="Vandamme P."/>
            <person name="Eisen J.A."/>
            <person name="Garrity G."/>
            <person name="Hugenholtz P."/>
            <person name="Kyrpides N.C."/>
        </authorList>
    </citation>
    <scope>NUCLEOTIDE SEQUENCE [LARGE SCALE GENOMIC DNA]</scope>
    <source>
        <strain evidence="4 5">CGMCC 1.2546</strain>
    </source>
</reference>
<evidence type="ECO:0000313" key="5">
    <source>
        <dbReference type="Proteomes" id="UP000317122"/>
    </source>
</evidence>
<feature type="domain" description="3-hydroxyacyl-CoA dehydrogenase C-terminal" evidence="2">
    <location>
        <begin position="186"/>
        <end position="252"/>
    </location>
</feature>
<feature type="domain" description="3-hydroxyacyl-CoA dehydrogenase NAD binding" evidence="3">
    <location>
        <begin position="7"/>
        <end position="181"/>
    </location>
</feature>
<dbReference type="PANTHER" id="PTHR48075:SF5">
    <property type="entry name" value="3-HYDROXYBUTYRYL-COA DEHYDROGENASE"/>
    <property type="match status" value="1"/>
</dbReference>
<dbReference type="EMBL" id="VLKT01000046">
    <property type="protein sequence ID" value="TWI26825.1"/>
    <property type="molecule type" value="Genomic_DNA"/>
</dbReference>
<evidence type="ECO:0000256" key="1">
    <source>
        <dbReference type="ARBA" id="ARBA00023002"/>
    </source>
</evidence>
<evidence type="ECO:0000313" key="4">
    <source>
        <dbReference type="EMBL" id="TWI26825.1"/>
    </source>
</evidence>
<gene>
    <name evidence="4" type="ORF">IQ26_05781</name>
</gene>
<keyword evidence="1" id="KW-0560">Oxidoreductase</keyword>
<sequence length="331" mass="36070">MRQVLTLGLLGTGVIGGGWAARALHCGVDVIAADIQPEMENSIHEAVARAIPSLEALTAGIPMPPRGKLTFTTEPEVMAAAADFIQENVPENIETKRKALGAIARATGPDVIISSSTSGFMPSEIQEGLWHPERFVVGHPFNPVYLCPLVEVVGGERTSQAAKDSAAEFYRSIGMHALLVRREVPGHIADRLQEAMWREILHALNDDIATTSELDESIVYGFGLRLPIMGMNQICMMAGGEGGARHYLKQFAPSLDWPWSHLKAPALTDEIIDRFVQGTADQAAGRSIRELENIRDECLVAIQRVLAKHDVGAGRTLNAFEKRAKKRVERA</sequence>
<dbReference type="Proteomes" id="UP000317122">
    <property type="component" value="Unassembled WGS sequence"/>
</dbReference>
<name>A0A562N3T5_9HYPH</name>